<dbReference type="PROSITE" id="PS50011">
    <property type="entry name" value="PROTEIN_KINASE_DOM"/>
    <property type="match status" value="1"/>
</dbReference>
<dbReference type="InterPro" id="IPR000719">
    <property type="entry name" value="Prot_kinase_dom"/>
</dbReference>
<dbReference type="GO" id="GO:0005524">
    <property type="term" value="F:ATP binding"/>
    <property type="evidence" value="ECO:0007669"/>
    <property type="project" value="UniProtKB-KW"/>
</dbReference>
<dbReference type="Pfam" id="PF00069">
    <property type="entry name" value="Pkinase"/>
    <property type="match status" value="1"/>
</dbReference>
<dbReference type="SUPFAM" id="SSF56112">
    <property type="entry name" value="Protein kinase-like (PK-like)"/>
    <property type="match status" value="1"/>
</dbReference>
<evidence type="ECO:0000256" key="5">
    <source>
        <dbReference type="ARBA" id="ARBA00022840"/>
    </source>
</evidence>
<dbReference type="PROSITE" id="PS00108">
    <property type="entry name" value="PROTEIN_KINASE_ST"/>
    <property type="match status" value="1"/>
</dbReference>
<keyword evidence="1" id="KW-0723">Serine/threonine-protein kinase</keyword>
<dbReference type="AlphaFoldDB" id="A0A0N5D3X0"/>
<proteinExistence type="predicted"/>
<evidence type="ECO:0000256" key="3">
    <source>
        <dbReference type="ARBA" id="ARBA00022741"/>
    </source>
</evidence>
<evidence type="ECO:0000313" key="7">
    <source>
        <dbReference type="EMBL" id="VDN05108.1"/>
    </source>
</evidence>
<dbReference type="InterPro" id="IPR011009">
    <property type="entry name" value="Kinase-like_dom_sf"/>
</dbReference>
<evidence type="ECO:0000313" key="8">
    <source>
        <dbReference type="Proteomes" id="UP000276776"/>
    </source>
</evidence>
<dbReference type="OrthoDB" id="541276at2759"/>
<dbReference type="EMBL" id="UYYF01004530">
    <property type="protein sequence ID" value="VDN05108.1"/>
    <property type="molecule type" value="Genomic_DNA"/>
</dbReference>
<protein>
    <submittedName>
        <fullName evidence="9">Protein kinase domain-containing protein</fullName>
    </submittedName>
</protein>
<sequence length="302" mass="34825">MSSNGDGCGLLRDSPSMEIALQNAVDSINGSVESEIARTAISIVYRVTSKKFRRIFAIKIINTKALPKPIARKFLPRELLFTRLAQHPHIARALSIRMPNPTKITIISDYYPGGTLLDLIVRYQQMPEYPLACRLFRQLTEAIRYLHDRGVVHRDIKPDNVLLDANEDVKLADFGFARYINRRKRSYSFCGTKPYCAPEIIQHKPYDAYASDWYSMGVLLYTMLVGKWPQESHETDEQVSCCATFETAIPSQPARALIIRLMNTDYRFRGNYDTIINSEWMKAQKIWVMKHKHLIYEIIKST</sequence>
<keyword evidence="5" id="KW-0067">ATP-binding</keyword>
<evidence type="ECO:0000313" key="9">
    <source>
        <dbReference type="WBParaSite" id="TCLT_0000764201-mRNA-1"/>
    </source>
</evidence>
<dbReference type="Gene3D" id="1.10.510.10">
    <property type="entry name" value="Transferase(Phosphotransferase) domain 1"/>
    <property type="match status" value="1"/>
</dbReference>
<evidence type="ECO:0000256" key="4">
    <source>
        <dbReference type="ARBA" id="ARBA00022777"/>
    </source>
</evidence>
<organism evidence="9">
    <name type="scientific">Thelazia callipaeda</name>
    <name type="common">Oriental eyeworm</name>
    <name type="synonym">Parasitic nematode</name>
    <dbReference type="NCBI Taxonomy" id="103827"/>
    <lineage>
        <taxon>Eukaryota</taxon>
        <taxon>Metazoa</taxon>
        <taxon>Ecdysozoa</taxon>
        <taxon>Nematoda</taxon>
        <taxon>Chromadorea</taxon>
        <taxon>Rhabditida</taxon>
        <taxon>Spirurina</taxon>
        <taxon>Spiruromorpha</taxon>
        <taxon>Thelazioidea</taxon>
        <taxon>Thelaziidae</taxon>
        <taxon>Thelazia</taxon>
    </lineage>
</organism>
<dbReference type="PANTHER" id="PTHR24346:SF82">
    <property type="entry name" value="KP78A-RELATED"/>
    <property type="match status" value="1"/>
</dbReference>
<feature type="domain" description="Protein kinase" evidence="6">
    <location>
        <begin position="30"/>
        <end position="281"/>
    </location>
</feature>
<keyword evidence="8" id="KW-1185">Reference proteome</keyword>
<dbReference type="SMART" id="SM00220">
    <property type="entry name" value="S_TKc"/>
    <property type="match status" value="1"/>
</dbReference>
<dbReference type="InterPro" id="IPR008271">
    <property type="entry name" value="Ser/Thr_kinase_AS"/>
</dbReference>
<reference evidence="7 8" key="2">
    <citation type="submission" date="2018-11" db="EMBL/GenBank/DDBJ databases">
        <authorList>
            <consortium name="Pathogen Informatics"/>
        </authorList>
    </citation>
    <scope>NUCLEOTIDE SEQUENCE [LARGE SCALE GENOMIC DNA]</scope>
</reference>
<dbReference type="GO" id="GO:0000226">
    <property type="term" value="P:microtubule cytoskeleton organization"/>
    <property type="evidence" value="ECO:0007669"/>
    <property type="project" value="TreeGrafter"/>
</dbReference>
<dbReference type="Proteomes" id="UP000276776">
    <property type="component" value="Unassembled WGS sequence"/>
</dbReference>
<dbReference type="STRING" id="103827.A0A0N5D3X0"/>
<reference evidence="9" key="1">
    <citation type="submission" date="2017-02" db="UniProtKB">
        <authorList>
            <consortium name="WormBaseParasite"/>
        </authorList>
    </citation>
    <scope>IDENTIFICATION</scope>
</reference>
<name>A0A0N5D3X0_THECL</name>
<dbReference type="GO" id="GO:0050321">
    <property type="term" value="F:tau-protein kinase activity"/>
    <property type="evidence" value="ECO:0007669"/>
    <property type="project" value="TreeGrafter"/>
</dbReference>
<dbReference type="GO" id="GO:0035556">
    <property type="term" value="P:intracellular signal transduction"/>
    <property type="evidence" value="ECO:0007669"/>
    <property type="project" value="TreeGrafter"/>
</dbReference>
<keyword evidence="3" id="KW-0547">Nucleotide-binding</keyword>
<gene>
    <name evidence="7" type="ORF">TCLT_LOCUS7631</name>
</gene>
<accession>A0A0N5D3X0</accession>
<dbReference type="GO" id="GO:0005737">
    <property type="term" value="C:cytoplasm"/>
    <property type="evidence" value="ECO:0007669"/>
    <property type="project" value="TreeGrafter"/>
</dbReference>
<dbReference type="OMA" id="YAADWYA"/>
<evidence type="ECO:0000256" key="2">
    <source>
        <dbReference type="ARBA" id="ARBA00022679"/>
    </source>
</evidence>
<dbReference type="WBParaSite" id="TCLT_0000764201-mRNA-1">
    <property type="protein sequence ID" value="TCLT_0000764201-mRNA-1"/>
    <property type="gene ID" value="TCLT_0000764201"/>
</dbReference>
<keyword evidence="4" id="KW-0418">Kinase</keyword>
<evidence type="ECO:0000259" key="6">
    <source>
        <dbReference type="PROSITE" id="PS50011"/>
    </source>
</evidence>
<keyword evidence="2" id="KW-0808">Transferase</keyword>
<dbReference type="PANTHER" id="PTHR24346">
    <property type="entry name" value="MAP/MICROTUBULE AFFINITY-REGULATING KINASE"/>
    <property type="match status" value="1"/>
</dbReference>
<evidence type="ECO:0000256" key="1">
    <source>
        <dbReference type="ARBA" id="ARBA00022527"/>
    </source>
</evidence>